<dbReference type="EMBL" id="KQ981953">
    <property type="protein sequence ID" value="KYN32496.1"/>
    <property type="molecule type" value="Genomic_DNA"/>
</dbReference>
<feature type="region of interest" description="Disordered" evidence="1">
    <location>
        <begin position="30"/>
        <end position="84"/>
    </location>
</feature>
<keyword evidence="3" id="KW-1185">Reference proteome</keyword>
<proteinExistence type="predicted"/>
<name>A0A195EWH0_9HYME</name>
<accession>A0A195EWH0</accession>
<feature type="non-terminal residue" evidence="2">
    <location>
        <position position="1"/>
    </location>
</feature>
<evidence type="ECO:0000313" key="3">
    <source>
        <dbReference type="Proteomes" id="UP000078541"/>
    </source>
</evidence>
<evidence type="ECO:0000256" key="1">
    <source>
        <dbReference type="SAM" id="MobiDB-lite"/>
    </source>
</evidence>
<evidence type="ECO:0000313" key="2">
    <source>
        <dbReference type="EMBL" id="KYN32496.1"/>
    </source>
</evidence>
<gene>
    <name evidence="2" type="ORF">ALC56_13354</name>
</gene>
<sequence>SAEQPDQGGGGSSGWLLISRVSLAPRLAAECPTAPGHPEGPAVPATKTTLAFPRAEQFRKKSLNTGATEEEREKERRDRMKKDR</sequence>
<reference evidence="2 3" key="1">
    <citation type="submission" date="2016-03" db="EMBL/GenBank/DDBJ databases">
        <title>Trachymyrmex septentrionalis WGS genome.</title>
        <authorList>
            <person name="Nygaard S."/>
            <person name="Hu H."/>
            <person name="Boomsma J."/>
            <person name="Zhang G."/>
        </authorList>
    </citation>
    <scope>NUCLEOTIDE SEQUENCE [LARGE SCALE GENOMIC DNA]</scope>
    <source>
        <strain evidence="2">Tsep2-gDNA-1</strain>
        <tissue evidence="2">Whole body</tissue>
    </source>
</reference>
<dbReference type="AlphaFoldDB" id="A0A195EWH0"/>
<dbReference type="Proteomes" id="UP000078541">
    <property type="component" value="Unassembled WGS sequence"/>
</dbReference>
<protein>
    <submittedName>
        <fullName evidence="2">Uncharacterized protein</fullName>
    </submittedName>
</protein>
<feature type="compositionally biased region" description="Basic and acidic residues" evidence="1">
    <location>
        <begin position="69"/>
        <end position="84"/>
    </location>
</feature>
<organism evidence="2 3">
    <name type="scientific">Trachymyrmex septentrionalis</name>
    <dbReference type="NCBI Taxonomy" id="34720"/>
    <lineage>
        <taxon>Eukaryota</taxon>
        <taxon>Metazoa</taxon>
        <taxon>Ecdysozoa</taxon>
        <taxon>Arthropoda</taxon>
        <taxon>Hexapoda</taxon>
        <taxon>Insecta</taxon>
        <taxon>Pterygota</taxon>
        <taxon>Neoptera</taxon>
        <taxon>Endopterygota</taxon>
        <taxon>Hymenoptera</taxon>
        <taxon>Apocrita</taxon>
        <taxon>Aculeata</taxon>
        <taxon>Formicoidea</taxon>
        <taxon>Formicidae</taxon>
        <taxon>Myrmicinae</taxon>
        <taxon>Trachymyrmex</taxon>
    </lineage>
</organism>